<name>A0A8X6PY51_NEPPI</name>
<gene>
    <name evidence="1" type="ORF">NPIL_124461</name>
</gene>
<dbReference type="AlphaFoldDB" id="A0A8X6PY51"/>
<sequence length="69" mass="7684">MVFQEGGSKNENEGQCLGEAALLVWYQISATRYKEKNSITEYLRVHYFPTASAGGTCREIWCSLSPCCG</sequence>
<comment type="caution">
    <text evidence="1">The sequence shown here is derived from an EMBL/GenBank/DDBJ whole genome shotgun (WGS) entry which is preliminary data.</text>
</comment>
<accession>A0A8X6PY51</accession>
<dbReference type="EMBL" id="BMAW01073881">
    <property type="protein sequence ID" value="GFT89715.1"/>
    <property type="molecule type" value="Genomic_DNA"/>
</dbReference>
<evidence type="ECO:0000313" key="2">
    <source>
        <dbReference type="Proteomes" id="UP000887013"/>
    </source>
</evidence>
<organism evidence="1 2">
    <name type="scientific">Nephila pilipes</name>
    <name type="common">Giant wood spider</name>
    <name type="synonym">Nephila maculata</name>
    <dbReference type="NCBI Taxonomy" id="299642"/>
    <lineage>
        <taxon>Eukaryota</taxon>
        <taxon>Metazoa</taxon>
        <taxon>Ecdysozoa</taxon>
        <taxon>Arthropoda</taxon>
        <taxon>Chelicerata</taxon>
        <taxon>Arachnida</taxon>
        <taxon>Araneae</taxon>
        <taxon>Araneomorphae</taxon>
        <taxon>Entelegynae</taxon>
        <taxon>Araneoidea</taxon>
        <taxon>Nephilidae</taxon>
        <taxon>Nephila</taxon>
    </lineage>
</organism>
<reference evidence="1" key="1">
    <citation type="submission" date="2020-08" db="EMBL/GenBank/DDBJ databases">
        <title>Multicomponent nature underlies the extraordinary mechanical properties of spider dragline silk.</title>
        <authorList>
            <person name="Kono N."/>
            <person name="Nakamura H."/>
            <person name="Mori M."/>
            <person name="Yoshida Y."/>
            <person name="Ohtoshi R."/>
            <person name="Malay A.D."/>
            <person name="Moran D.A.P."/>
            <person name="Tomita M."/>
            <person name="Numata K."/>
            <person name="Arakawa K."/>
        </authorList>
    </citation>
    <scope>NUCLEOTIDE SEQUENCE</scope>
</reference>
<proteinExistence type="predicted"/>
<dbReference type="Proteomes" id="UP000887013">
    <property type="component" value="Unassembled WGS sequence"/>
</dbReference>
<keyword evidence="2" id="KW-1185">Reference proteome</keyword>
<evidence type="ECO:0000313" key="1">
    <source>
        <dbReference type="EMBL" id="GFT89715.1"/>
    </source>
</evidence>
<feature type="non-terminal residue" evidence="1">
    <location>
        <position position="69"/>
    </location>
</feature>
<protein>
    <submittedName>
        <fullName evidence="1">Uncharacterized protein</fullName>
    </submittedName>
</protein>